<dbReference type="PRINTS" id="PR01609">
    <property type="entry name" value="CD36FAMILY"/>
</dbReference>
<evidence type="ECO:0000256" key="4">
    <source>
        <dbReference type="ARBA" id="ARBA00022692"/>
    </source>
</evidence>
<evidence type="ECO:0000313" key="11">
    <source>
        <dbReference type="EMBL" id="KAA0186430.1"/>
    </source>
</evidence>
<keyword evidence="4 10" id="KW-0812">Transmembrane</keyword>
<keyword evidence="9" id="KW-0325">Glycoprotein</keyword>
<evidence type="ECO:0000256" key="7">
    <source>
        <dbReference type="ARBA" id="ARBA00023157"/>
    </source>
</evidence>
<protein>
    <submittedName>
        <fullName evidence="11">Lysosome membrane protein 2 (Lysosome membrane protein II)</fullName>
    </submittedName>
</protein>
<keyword evidence="5 10" id="KW-1133">Transmembrane helix</keyword>
<evidence type="ECO:0000256" key="8">
    <source>
        <dbReference type="ARBA" id="ARBA00023170"/>
    </source>
</evidence>
<evidence type="ECO:0000256" key="2">
    <source>
        <dbReference type="ARBA" id="ARBA00010532"/>
    </source>
</evidence>
<dbReference type="InterPro" id="IPR005428">
    <property type="entry name" value="CD36/SCARB1/SNMP1"/>
</dbReference>
<evidence type="ECO:0000256" key="5">
    <source>
        <dbReference type="ARBA" id="ARBA00022989"/>
    </source>
</evidence>
<keyword evidence="7" id="KW-1015">Disulfide bond</keyword>
<dbReference type="OrthoDB" id="18585at2759"/>
<evidence type="ECO:0000256" key="1">
    <source>
        <dbReference type="ARBA" id="ARBA00004651"/>
    </source>
</evidence>
<sequence length="490" mass="55481">MKRSTFITCLVICVLFGICSAIGLSILNALFHYMIIQNVRLDNLHSKVYQEWLQPSVPIYLQFYFFNLTNPNEFLGGSKPVVVQQGPYTYREQLLRTSVVHNPLDGTIRYRVVKRYYFDRNLSVGPESDMVTTVNLVFLALARRLDRYPSFITKLVEKFEKFYGENAYIRRNISEILWGYEDPLLNFLKRFLYVPTTRVGLYLNRNNTDNGVEVEIDNGARHPDQLGRILLYNKSKSLSCWTTSQANQINGTDGTLFHPFLQSDEGIYVFSPDICLSVYFKPRSVVSMHGIAAVKYLPLEDTFDSPLENPKNHGFCIHWPYCTKTGVMDMSTCQPGAPILISMPHLVNADKSYRDAVDGLHPSEEFNTTFYVEPVTGSVLKAAKKLQINANVSNDPRFSSLSHVLNVVLPIMYLNESANVDADTAQMIRNSVHVLPLSLYVIFAVGLVLALASSVVICLMFLYQRRSSTELLDPSQGMDETTALLVSGDH</sequence>
<name>A0A8E0RNC6_9TREM</name>
<dbReference type="GO" id="GO:0005886">
    <property type="term" value="C:plasma membrane"/>
    <property type="evidence" value="ECO:0007669"/>
    <property type="project" value="UniProtKB-SubCell"/>
</dbReference>
<dbReference type="AlphaFoldDB" id="A0A8E0RNC6"/>
<proteinExistence type="inferred from homology"/>
<dbReference type="EMBL" id="LUCM01009764">
    <property type="protein sequence ID" value="KAA0186430.1"/>
    <property type="molecule type" value="Genomic_DNA"/>
</dbReference>
<dbReference type="Pfam" id="PF01130">
    <property type="entry name" value="CD36"/>
    <property type="match status" value="1"/>
</dbReference>
<dbReference type="PANTHER" id="PTHR11923">
    <property type="entry name" value="SCAVENGER RECEPTOR CLASS B TYPE-1 SR-B1"/>
    <property type="match status" value="1"/>
</dbReference>
<dbReference type="Proteomes" id="UP000728185">
    <property type="component" value="Unassembled WGS sequence"/>
</dbReference>
<evidence type="ECO:0000256" key="10">
    <source>
        <dbReference type="SAM" id="Phobius"/>
    </source>
</evidence>
<organism evidence="11 12">
    <name type="scientific">Fasciolopsis buskii</name>
    <dbReference type="NCBI Taxonomy" id="27845"/>
    <lineage>
        <taxon>Eukaryota</taxon>
        <taxon>Metazoa</taxon>
        <taxon>Spiralia</taxon>
        <taxon>Lophotrochozoa</taxon>
        <taxon>Platyhelminthes</taxon>
        <taxon>Trematoda</taxon>
        <taxon>Digenea</taxon>
        <taxon>Plagiorchiida</taxon>
        <taxon>Echinostomata</taxon>
        <taxon>Echinostomatoidea</taxon>
        <taxon>Fasciolidae</taxon>
        <taxon>Fasciolopsis</taxon>
    </lineage>
</organism>
<dbReference type="PRINTS" id="PR01610">
    <property type="entry name" value="CD36ANTIGEN"/>
</dbReference>
<reference evidence="11" key="1">
    <citation type="submission" date="2019-05" db="EMBL/GenBank/DDBJ databases">
        <title>Annotation for the trematode Fasciolopsis buski.</title>
        <authorList>
            <person name="Choi Y.-J."/>
        </authorList>
    </citation>
    <scope>NUCLEOTIDE SEQUENCE</scope>
    <source>
        <strain evidence="11">HT</strain>
        <tissue evidence="11">Whole worm</tissue>
    </source>
</reference>
<keyword evidence="3" id="KW-1003">Cell membrane</keyword>
<dbReference type="GO" id="GO:0005737">
    <property type="term" value="C:cytoplasm"/>
    <property type="evidence" value="ECO:0007669"/>
    <property type="project" value="TreeGrafter"/>
</dbReference>
<accession>A0A8E0RNC6</accession>
<dbReference type="InterPro" id="IPR002159">
    <property type="entry name" value="CD36_fam"/>
</dbReference>
<evidence type="ECO:0000256" key="3">
    <source>
        <dbReference type="ARBA" id="ARBA00022475"/>
    </source>
</evidence>
<keyword evidence="8" id="KW-0675">Receptor</keyword>
<comment type="caution">
    <text evidence="11">The sequence shown here is derived from an EMBL/GenBank/DDBJ whole genome shotgun (WGS) entry which is preliminary data.</text>
</comment>
<keyword evidence="6 10" id="KW-0472">Membrane</keyword>
<dbReference type="PANTHER" id="PTHR11923:SF51">
    <property type="entry name" value="LYSOSOME MEMBRANE PROTEIN 2"/>
    <property type="match status" value="1"/>
</dbReference>
<evidence type="ECO:0000256" key="9">
    <source>
        <dbReference type="ARBA" id="ARBA00023180"/>
    </source>
</evidence>
<evidence type="ECO:0000256" key="6">
    <source>
        <dbReference type="ARBA" id="ARBA00023136"/>
    </source>
</evidence>
<gene>
    <name evidence="11" type="ORF">FBUS_07033</name>
</gene>
<keyword evidence="12" id="KW-1185">Reference proteome</keyword>
<evidence type="ECO:0000313" key="12">
    <source>
        <dbReference type="Proteomes" id="UP000728185"/>
    </source>
</evidence>
<dbReference type="GO" id="GO:0005044">
    <property type="term" value="F:scavenger receptor activity"/>
    <property type="evidence" value="ECO:0007669"/>
    <property type="project" value="TreeGrafter"/>
</dbReference>
<comment type="similarity">
    <text evidence="2">Belongs to the CD36 family.</text>
</comment>
<comment type="subcellular location">
    <subcellularLocation>
        <location evidence="1">Cell membrane</location>
        <topology evidence="1">Multi-pass membrane protein</topology>
    </subcellularLocation>
</comment>
<feature type="transmembrane region" description="Helical" evidence="10">
    <location>
        <begin position="437"/>
        <end position="463"/>
    </location>
</feature>